<keyword evidence="6" id="KW-1185">Reference proteome</keyword>
<evidence type="ECO:0000256" key="3">
    <source>
        <dbReference type="ARBA" id="ARBA00022679"/>
    </source>
</evidence>
<comment type="caution">
    <text evidence="5">The sequence shown here is derived from an EMBL/GenBank/DDBJ whole genome shotgun (WGS) entry which is preliminary data.</text>
</comment>
<reference evidence="5 6" key="1">
    <citation type="journal article" date="2015" name="PLoS Pathog.">
        <title>Leptomonas seymouri: Adaptations to the Dixenous Life Cycle Analyzed by Genome Sequencing, Transcriptome Profiling and Co-infection with Leishmania donovani.</title>
        <authorList>
            <person name="Kraeva N."/>
            <person name="Butenko A."/>
            <person name="Hlavacova J."/>
            <person name="Kostygov A."/>
            <person name="Myskova J."/>
            <person name="Grybchuk D."/>
            <person name="Lestinova T."/>
            <person name="Votypka J."/>
            <person name="Volf P."/>
            <person name="Opperdoes F."/>
            <person name="Flegontov P."/>
            <person name="Lukes J."/>
            <person name="Yurchenko V."/>
        </authorList>
    </citation>
    <scope>NUCLEOTIDE SEQUENCE [LARGE SCALE GENOMIC DNA]</scope>
    <source>
        <strain evidence="5 6">ATCC 30220</strain>
    </source>
</reference>
<gene>
    <name evidence="5" type="ORF">ABL78_3797</name>
</gene>
<dbReference type="GO" id="GO:1905706">
    <property type="term" value="P:regulation of mitochondrial ATP synthesis coupled proton transport"/>
    <property type="evidence" value="ECO:0007669"/>
    <property type="project" value="TreeGrafter"/>
</dbReference>
<comment type="similarity">
    <text evidence="1">Belongs to the ANT/ATPSC lysine N-methyltransferase family.</text>
</comment>
<evidence type="ECO:0000313" key="6">
    <source>
        <dbReference type="Proteomes" id="UP000038009"/>
    </source>
</evidence>
<dbReference type="Gene3D" id="3.40.50.150">
    <property type="entry name" value="Vaccinia Virus protein VP39"/>
    <property type="match status" value="1"/>
</dbReference>
<accession>A0A0N1I5N7</accession>
<dbReference type="InterPro" id="IPR029063">
    <property type="entry name" value="SAM-dependent_MTases_sf"/>
</dbReference>
<keyword evidence="3" id="KW-0808">Transferase</keyword>
<dbReference type="GO" id="GO:0032259">
    <property type="term" value="P:methylation"/>
    <property type="evidence" value="ECO:0007669"/>
    <property type="project" value="UniProtKB-KW"/>
</dbReference>
<sequence>MMEFPFQWDDGQFISPFIASSEEDMEMLAGWLVAPYLTANTTPNSTATARRLEMRLTDLGCGDATALLSLAEYVQKGWQELGTTVENSSQRSLHLLITGVELDDALLVKAEESAASFAMRVASPTSSPVSAETHFVSVDIRVVDLDVYFPRRMPCPSLLVSTPASPLPPSPPYVLYVYLLPEALETLREKLVEVLCRGWMVASNRWTIPGLDHLLKERVGHIHIYYQ</sequence>
<evidence type="ECO:0000256" key="4">
    <source>
        <dbReference type="ARBA" id="ARBA00022691"/>
    </source>
</evidence>
<dbReference type="GO" id="GO:0016279">
    <property type="term" value="F:protein-lysine N-methyltransferase activity"/>
    <property type="evidence" value="ECO:0007669"/>
    <property type="project" value="InterPro"/>
</dbReference>
<dbReference type="OMA" id="YVLYMYL"/>
<dbReference type="Proteomes" id="UP000038009">
    <property type="component" value="Unassembled WGS sequence"/>
</dbReference>
<dbReference type="GO" id="GO:0005739">
    <property type="term" value="C:mitochondrion"/>
    <property type="evidence" value="ECO:0007669"/>
    <property type="project" value="TreeGrafter"/>
</dbReference>
<proteinExistence type="inferred from homology"/>
<keyword evidence="4" id="KW-0949">S-adenosyl-L-methionine</keyword>
<dbReference type="VEuPathDB" id="TriTrypDB:Lsey_0101_0280"/>
<protein>
    <submittedName>
        <fullName evidence="5">Uncharacterized protein</fullName>
    </submittedName>
</protein>
<dbReference type="EMBL" id="LJSK01000101">
    <property type="protein sequence ID" value="KPI87144.1"/>
    <property type="molecule type" value="Genomic_DNA"/>
</dbReference>
<organism evidence="5 6">
    <name type="scientific">Leptomonas seymouri</name>
    <dbReference type="NCBI Taxonomy" id="5684"/>
    <lineage>
        <taxon>Eukaryota</taxon>
        <taxon>Discoba</taxon>
        <taxon>Euglenozoa</taxon>
        <taxon>Kinetoplastea</taxon>
        <taxon>Metakinetoplastina</taxon>
        <taxon>Trypanosomatida</taxon>
        <taxon>Trypanosomatidae</taxon>
        <taxon>Leishmaniinae</taxon>
        <taxon>Leptomonas</taxon>
    </lineage>
</organism>
<dbReference type="PANTHER" id="PTHR13610:SF11">
    <property type="entry name" value="METHYLTRANSFERASE DOMAIN-CONTAINING PROTEIN"/>
    <property type="match status" value="1"/>
</dbReference>
<evidence type="ECO:0000313" key="5">
    <source>
        <dbReference type="EMBL" id="KPI87144.1"/>
    </source>
</evidence>
<dbReference type="InterPro" id="IPR026170">
    <property type="entry name" value="FAM173A/B"/>
</dbReference>
<dbReference type="PANTHER" id="PTHR13610">
    <property type="entry name" value="METHYLTRANSFERASE DOMAIN-CONTAINING PROTEIN"/>
    <property type="match status" value="1"/>
</dbReference>
<evidence type="ECO:0000256" key="1">
    <source>
        <dbReference type="ARBA" id="ARBA00010633"/>
    </source>
</evidence>
<keyword evidence="2" id="KW-0489">Methyltransferase</keyword>
<dbReference type="OrthoDB" id="272302at2759"/>
<dbReference type="AlphaFoldDB" id="A0A0N1I5N7"/>
<name>A0A0N1I5N7_LEPSE</name>
<evidence type="ECO:0000256" key="2">
    <source>
        <dbReference type="ARBA" id="ARBA00022603"/>
    </source>
</evidence>